<dbReference type="AlphaFoldDB" id="A0A2B4SWF9"/>
<dbReference type="InterPro" id="IPR051068">
    <property type="entry name" value="MFS_Domain-Containing_Protein"/>
</dbReference>
<feature type="transmembrane region" description="Helical" evidence="6">
    <location>
        <begin position="262"/>
        <end position="280"/>
    </location>
</feature>
<feature type="region of interest" description="Disordered" evidence="5">
    <location>
        <begin position="473"/>
        <end position="507"/>
    </location>
</feature>
<comment type="caution">
    <text evidence="8">The sequence shown here is derived from an EMBL/GenBank/DDBJ whole genome shotgun (WGS) entry which is preliminary data.</text>
</comment>
<dbReference type="PANTHER" id="PTHR23510">
    <property type="entry name" value="INNER MEMBRANE TRANSPORT PROTEIN YAJR"/>
    <property type="match status" value="1"/>
</dbReference>
<feature type="transmembrane region" description="Helical" evidence="6">
    <location>
        <begin position="408"/>
        <end position="432"/>
    </location>
</feature>
<sequence>MSTKNLLSTFAVHYFGFTMALDYSVVLLSVKLLWKSLGGGATLYGFMFGSYALAQAVVSPLLGYISDLRGLKFVVMLSLIINVTGNVLYGLSVLAQSLHMVFVGRFVAGLGAGSVTLSLIYLTNTTPRETRGKSVASFKLAQAIGLLGGPLIEMFLVPLLAGHEETTTTTSKIFNLYTTPAWLATANVVLIMLPLTKFFFKNPMAPHMAMKFNCREAKRLIVHSAVLMLSMFFGTACFWGIISDLFTLAFGQYHLISSQRDLWKVFISGEIAFVVAGILLRATIHRKVSPAMFSILGLIVNVWGFVLLIDYRLSDERLKNGFYFGAVALSTSGGAFFFTGAGVYYSQKITDFSDEARNRRGVFLGFFNLAEALGRFAGPAVISLFLRLTNKGNASCNPDKFDPTHCQVLNVNIVLAVLCGILFINVLLFIYYHVVHGKRRTDGFLLSNTDVANPGEGRFTFRDETYNYMEREKEGRVPFSSQMELSPPQTHRTSSHASSQDSSIHTV</sequence>
<dbReference type="STRING" id="50429.A0A2B4SWF9"/>
<feature type="transmembrane region" description="Helical" evidence="6">
    <location>
        <begin position="143"/>
        <end position="161"/>
    </location>
</feature>
<dbReference type="SUPFAM" id="SSF103473">
    <property type="entry name" value="MFS general substrate transporter"/>
    <property type="match status" value="1"/>
</dbReference>
<evidence type="ECO:0000256" key="2">
    <source>
        <dbReference type="ARBA" id="ARBA00022692"/>
    </source>
</evidence>
<protein>
    <submittedName>
        <fullName evidence="8">Major facilitator superfamily domain-containing protein 8</fullName>
    </submittedName>
</protein>
<keyword evidence="3 6" id="KW-1133">Transmembrane helix</keyword>
<evidence type="ECO:0000256" key="3">
    <source>
        <dbReference type="ARBA" id="ARBA00022989"/>
    </source>
</evidence>
<feature type="transmembrane region" description="Helical" evidence="6">
    <location>
        <begin position="12"/>
        <end position="34"/>
    </location>
</feature>
<proteinExistence type="predicted"/>
<keyword evidence="9" id="KW-1185">Reference proteome</keyword>
<dbReference type="GO" id="GO:0016020">
    <property type="term" value="C:membrane"/>
    <property type="evidence" value="ECO:0007669"/>
    <property type="project" value="UniProtKB-SubCell"/>
</dbReference>
<gene>
    <name evidence="8" type="primary">mfsd8</name>
    <name evidence="8" type="ORF">AWC38_SpisGene206</name>
</gene>
<evidence type="ECO:0000259" key="7">
    <source>
        <dbReference type="PROSITE" id="PS50850"/>
    </source>
</evidence>
<feature type="transmembrane region" description="Helical" evidence="6">
    <location>
        <begin position="292"/>
        <end position="309"/>
    </location>
</feature>
<feature type="transmembrane region" description="Helical" evidence="6">
    <location>
        <begin position="366"/>
        <end position="388"/>
    </location>
</feature>
<name>A0A2B4SWF9_STYPI</name>
<dbReference type="Gene3D" id="1.20.1250.20">
    <property type="entry name" value="MFS general substrate transporter like domains"/>
    <property type="match status" value="1"/>
</dbReference>
<evidence type="ECO:0000256" key="1">
    <source>
        <dbReference type="ARBA" id="ARBA00004141"/>
    </source>
</evidence>
<evidence type="ECO:0000256" key="6">
    <source>
        <dbReference type="SAM" id="Phobius"/>
    </source>
</evidence>
<feature type="domain" description="Major facilitator superfamily (MFS) profile" evidence="7">
    <location>
        <begin position="8"/>
        <end position="434"/>
    </location>
</feature>
<keyword evidence="4 6" id="KW-0472">Membrane</keyword>
<dbReference type="OrthoDB" id="5588846at2759"/>
<comment type="subcellular location">
    <subcellularLocation>
        <location evidence="1">Membrane</location>
        <topology evidence="1">Multi-pass membrane protein</topology>
    </subcellularLocation>
</comment>
<dbReference type="Proteomes" id="UP000225706">
    <property type="component" value="Unassembled WGS sequence"/>
</dbReference>
<evidence type="ECO:0000313" key="8">
    <source>
        <dbReference type="EMBL" id="PFX35024.1"/>
    </source>
</evidence>
<accession>A0A2B4SWF9</accession>
<feature type="compositionally biased region" description="Low complexity" evidence="5">
    <location>
        <begin position="495"/>
        <end position="507"/>
    </location>
</feature>
<dbReference type="GO" id="GO:0022857">
    <property type="term" value="F:transmembrane transporter activity"/>
    <property type="evidence" value="ECO:0007669"/>
    <property type="project" value="InterPro"/>
</dbReference>
<dbReference type="InterPro" id="IPR036259">
    <property type="entry name" value="MFS_trans_sf"/>
</dbReference>
<dbReference type="InterPro" id="IPR020846">
    <property type="entry name" value="MFS_dom"/>
</dbReference>
<feature type="transmembrane region" description="Helical" evidence="6">
    <location>
        <begin position="101"/>
        <end position="122"/>
    </location>
</feature>
<evidence type="ECO:0000313" key="9">
    <source>
        <dbReference type="Proteomes" id="UP000225706"/>
    </source>
</evidence>
<dbReference type="InterPro" id="IPR011701">
    <property type="entry name" value="MFS"/>
</dbReference>
<keyword evidence="2 6" id="KW-0812">Transmembrane</keyword>
<feature type="transmembrane region" description="Helical" evidence="6">
    <location>
        <begin position="46"/>
        <end position="66"/>
    </location>
</feature>
<dbReference type="PROSITE" id="PS50850">
    <property type="entry name" value="MFS"/>
    <property type="match status" value="1"/>
</dbReference>
<feature type="transmembrane region" description="Helical" evidence="6">
    <location>
        <begin position="220"/>
        <end position="242"/>
    </location>
</feature>
<dbReference type="EMBL" id="LSMT01000001">
    <property type="protein sequence ID" value="PFX35024.1"/>
    <property type="molecule type" value="Genomic_DNA"/>
</dbReference>
<dbReference type="PRINTS" id="PR01035">
    <property type="entry name" value="TCRTETA"/>
</dbReference>
<feature type="compositionally biased region" description="Polar residues" evidence="5">
    <location>
        <begin position="479"/>
        <end position="492"/>
    </location>
</feature>
<organism evidence="8 9">
    <name type="scientific">Stylophora pistillata</name>
    <name type="common">Smooth cauliflower coral</name>
    <dbReference type="NCBI Taxonomy" id="50429"/>
    <lineage>
        <taxon>Eukaryota</taxon>
        <taxon>Metazoa</taxon>
        <taxon>Cnidaria</taxon>
        <taxon>Anthozoa</taxon>
        <taxon>Hexacorallia</taxon>
        <taxon>Scleractinia</taxon>
        <taxon>Astrocoeniina</taxon>
        <taxon>Pocilloporidae</taxon>
        <taxon>Stylophora</taxon>
    </lineage>
</organism>
<feature type="transmembrane region" description="Helical" evidence="6">
    <location>
        <begin position="181"/>
        <end position="200"/>
    </location>
</feature>
<dbReference type="InterPro" id="IPR001958">
    <property type="entry name" value="Tet-R_TetA/multi-R_MdtG-like"/>
</dbReference>
<evidence type="ECO:0000256" key="4">
    <source>
        <dbReference type="ARBA" id="ARBA00023136"/>
    </source>
</evidence>
<evidence type="ECO:0000256" key="5">
    <source>
        <dbReference type="SAM" id="MobiDB-lite"/>
    </source>
</evidence>
<feature type="transmembrane region" description="Helical" evidence="6">
    <location>
        <begin position="73"/>
        <end position="95"/>
    </location>
</feature>
<dbReference type="Pfam" id="PF07690">
    <property type="entry name" value="MFS_1"/>
    <property type="match status" value="1"/>
</dbReference>
<dbReference type="PANTHER" id="PTHR23510:SF16">
    <property type="entry name" value="MAJOR FACILITATOR SUPERFAMILY (MFS) PROFILE DOMAIN-CONTAINING PROTEIN"/>
    <property type="match status" value="1"/>
</dbReference>
<feature type="transmembrane region" description="Helical" evidence="6">
    <location>
        <begin position="321"/>
        <end position="345"/>
    </location>
</feature>
<reference evidence="9" key="1">
    <citation type="journal article" date="2017" name="bioRxiv">
        <title>Comparative analysis of the genomes of Stylophora pistillata and Acropora digitifera provides evidence for extensive differences between species of corals.</title>
        <authorList>
            <person name="Voolstra C.R."/>
            <person name="Li Y."/>
            <person name="Liew Y.J."/>
            <person name="Baumgarten S."/>
            <person name="Zoccola D."/>
            <person name="Flot J.-F."/>
            <person name="Tambutte S."/>
            <person name="Allemand D."/>
            <person name="Aranda M."/>
        </authorList>
    </citation>
    <scope>NUCLEOTIDE SEQUENCE [LARGE SCALE GENOMIC DNA]</scope>
</reference>